<dbReference type="PANTHER" id="PTHR28037:SF1">
    <property type="entry name" value="ALCOHOL O-ACETYLTRANSFERASE 1-RELATED"/>
    <property type="match status" value="1"/>
</dbReference>
<organism evidence="1 2">
    <name type="scientific">Sinanodonta woodiana</name>
    <name type="common">Chinese pond mussel</name>
    <name type="synonym">Anodonta woodiana</name>
    <dbReference type="NCBI Taxonomy" id="1069815"/>
    <lineage>
        <taxon>Eukaryota</taxon>
        <taxon>Metazoa</taxon>
        <taxon>Spiralia</taxon>
        <taxon>Lophotrochozoa</taxon>
        <taxon>Mollusca</taxon>
        <taxon>Bivalvia</taxon>
        <taxon>Autobranchia</taxon>
        <taxon>Heteroconchia</taxon>
        <taxon>Palaeoheterodonta</taxon>
        <taxon>Unionida</taxon>
        <taxon>Unionoidea</taxon>
        <taxon>Unionidae</taxon>
        <taxon>Unioninae</taxon>
        <taxon>Sinanodonta</taxon>
    </lineage>
</organism>
<accession>A0ABD3UUQ0</accession>
<dbReference type="InterPro" id="IPR023213">
    <property type="entry name" value="CAT-like_dom_sf"/>
</dbReference>
<dbReference type="Proteomes" id="UP001634394">
    <property type="component" value="Unassembled WGS sequence"/>
</dbReference>
<sequence length="568" mass="65554">MLQWQLRRNDKFAFYQELAVAVGRIHTLKSENVHTVWSKQVIMNYGPLYKYYELLTDSQVYAKMKRLHLMSLSFIRKTGHGHYHTDLYCAPGMANEPLSRPLGALELMYHRSFLKGKDMLTQMMHVESRLPITSFQIKEALKCLSARHPLLRMTIQEDKYSGLCFREMKSLEVDFRTVDTDDWITVMEEEEMNRFDPDRGPLWRCKLLRYTSAGYLQHPSWHALGERVMKYNFVFVFCWHHGLVDGTYIQWLFGDFIMYIDKVRSGFNYRSVKSLPLMPSIDTVIEYSQYINGRNNTEKISPSILSEEAPSTILRDYTLRYASEIGQLSSKIQKPKDLIIQLDENDTLSFFQKCKENDATISGALISACCASLVGLVYQSETNSIKVDIPVELMVDMRRYVPDRFLLELQGAPYPGVASLHVPLLIKFPMSKHPIDKDNFWKLSKECTSQIKEATISGYFLRILKDEVRDSLKHHSNPLTTGKSPFVLCISNVGKLDAVIHEEQAADYLLTDICALNSILVDDMPIFFTLSETLCGRLITGICYCANYTSAGTAEEFRTNLRWYLTQM</sequence>
<reference evidence="1 2" key="1">
    <citation type="submission" date="2024-11" db="EMBL/GenBank/DDBJ databases">
        <title>Chromosome-level genome assembly of the freshwater bivalve Anodonta woodiana.</title>
        <authorList>
            <person name="Chen X."/>
        </authorList>
    </citation>
    <scope>NUCLEOTIDE SEQUENCE [LARGE SCALE GENOMIC DNA]</scope>
    <source>
        <strain evidence="1">MN2024</strain>
        <tissue evidence="1">Gills</tissue>
    </source>
</reference>
<dbReference type="EMBL" id="JBJQND010000015">
    <property type="protein sequence ID" value="KAL3851962.1"/>
    <property type="molecule type" value="Genomic_DNA"/>
</dbReference>
<dbReference type="Gene3D" id="3.30.559.10">
    <property type="entry name" value="Chloramphenicol acetyltransferase-like domain"/>
    <property type="match status" value="1"/>
</dbReference>
<gene>
    <name evidence="1" type="ORF">ACJMK2_015652</name>
</gene>
<evidence type="ECO:0000313" key="1">
    <source>
        <dbReference type="EMBL" id="KAL3851962.1"/>
    </source>
</evidence>
<evidence type="ECO:0008006" key="3">
    <source>
        <dbReference type="Google" id="ProtNLM"/>
    </source>
</evidence>
<protein>
    <recommendedName>
        <fullName evidence="3">Condensation domain-containing protein</fullName>
    </recommendedName>
</protein>
<dbReference type="AlphaFoldDB" id="A0ABD3UUQ0"/>
<keyword evidence="2" id="KW-1185">Reference proteome</keyword>
<dbReference type="PANTHER" id="PTHR28037">
    <property type="entry name" value="ALCOHOL O-ACETYLTRANSFERASE 1-RELATED"/>
    <property type="match status" value="1"/>
</dbReference>
<comment type="caution">
    <text evidence="1">The sequence shown here is derived from an EMBL/GenBank/DDBJ whole genome shotgun (WGS) entry which is preliminary data.</text>
</comment>
<evidence type="ECO:0000313" key="2">
    <source>
        <dbReference type="Proteomes" id="UP001634394"/>
    </source>
</evidence>
<dbReference type="SUPFAM" id="SSF52777">
    <property type="entry name" value="CoA-dependent acyltransferases"/>
    <property type="match status" value="1"/>
</dbReference>
<proteinExistence type="predicted"/>
<dbReference type="InterPro" id="IPR052058">
    <property type="entry name" value="Alcohol_O-acetyltransferase"/>
</dbReference>
<name>A0ABD3UUQ0_SINWO</name>